<evidence type="ECO:0000256" key="2">
    <source>
        <dbReference type="SAM" id="SignalP"/>
    </source>
</evidence>
<organism evidence="3 4">
    <name type="scientific">Capillimicrobium parvum</name>
    <dbReference type="NCBI Taxonomy" id="2884022"/>
    <lineage>
        <taxon>Bacteria</taxon>
        <taxon>Bacillati</taxon>
        <taxon>Actinomycetota</taxon>
        <taxon>Thermoleophilia</taxon>
        <taxon>Solirubrobacterales</taxon>
        <taxon>Capillimicrobiaceae</taxon>
        <taxon>Capillimicrobium</taxon>
    </lineage>
</organism>
<keyword evidence="2" id="KW-0732">Signal</keyword>
<accession>A0A9E6XU10</accession>
<evidence type="ECO:0000313" key="4">
    <source>
        <dbReference type="Proteomes" id="UP001162834"/>
    </source>
</evidence>
<name>A0A9E6XU10_9ACTN</name>
<proteinExistence type="predicted"/>
<feature type="signal peptide" evidence="2">
    <location>
        <begin position="1"/>
        <end position="24"/>
    </location>
</feature>
<keyword evidence="4" id="KW-1185">Reference proteome</keyword>
<dbReference type="AlphaFoldDB" id="A0A9E6XU10"/>
<evidence type="ECO:0008006" key="5">
    <source>
        <dbReference type="Google" id="ProtNLM"/>
    </source>
</evidence>
<dbReference type="EMBL" id="CP087164">
    <property type="protein sequence ID" value="UGS34487.1"/>
    <property type="molecule type" value="Genomic_DNA"/>
</dbReference>
<feature type="region of interest" description="Disordered" evidence="1">
    <location>
        <begin position="28"/>
        <end position="59"/>
    </location>
</feature>
<sequence length="288" mass="30883">MSAPTKLAGFAALLALLLGGGAVAGATLGPDREGSQPPKMAGHGDTPAMDGMDGGAHPVRGLAAAEDGLRLELATPELRRGRDERLAFTITGEDGLPVGDFDVTHTKRMHLIVVRRDMTGFQHLHPTQNPDGTWTTPLRLDEAGSYRVFADFSHDGEPRTLATDLRVDGTADLQALPAPATESRTADGYDVRLTAGDAHPGDEADLRFEITRDGRPVHTDPYLGAGGHLVALREGDLAFLHVHPTEHGEEEGIGFDATFPTEGRYRLFLQFKADGRVHTAAFTEEVTR</sequence>
<feature type="chain" id="PRO_5039200478" description="Secreted protein" evidence="2">
    <location>
        <begin position="25"/>
        <end position="288"/>
    </location>
</feature>
<dbReference type="Proteomes" id="UP001162834">
    <property type="component" value="Chromosome"/>
</dbReference>
<gene>
    <name evidence="3" type="ORF">DSM104329_00865</name>
</gene>
<evidence type="ECO:0000256" key="1">
    <source>
        <dbReference type="SAM" id="MobiDB-lite"/>
    </source>
</evidence>
<reference evidence="3" key="1">
    <citation type="journal article" date="2022" name="Int. J. Syst. Evol. Microbiol.">
        <title>Pseudomonas aegrilactucae sp. nov. and Pseudomonas morbosilactucae sp. nov., pathogens causing bacterial rot of lettuce in Japan.</title>
        <authorList>
            <person name="Sawada H."/>
            <person name="Fujikawa T."/>
            <person name="Satou M."/>
        </authorList>
    </citation>
    <scope>NUCLEOTIDE SEQUENCE</scope>
    <source>
        <strain evidence="3">0166_1</strain>
    </source>
</reference>
<evidence type="ECO:0000313" key="3">
    <source>
        <dbReference type="EMBL" id="UGS34487.1"/>
    </source>
</evidence>
<protein>
    <recommendedName>
        <fullName evidence="5">Secreted protein</fullName>
    </recommendedName>
</protein>
<dbReference type="RefSeq" id="WP_259314160.1">
    <property type="nucleotide sequence ID" value="NZ_CP087164.1"/>
</dbReference>
<dbReference type="KEGG" id="sbae:DSM104329_00865"/>